<evidence type="ECO:0000256" key="1">
    <source>
        <dbReference type="SAM" id="SignalP"/>
    </source>
</evidence>
<organism evidence="2 3">
    <name type="scientific">Chryseobacterium kimseyorum</name>
    <dbReference type="NCBI Taxonomy" id="2984028"/>
    <lineage>
        <taxon>Bacteria</taxon>
        <taxon>Pseudomonadati</taxon>
        <taxon>Bacteroidota</taxon>
        <taxon>Flavobacteriia</taxon>
        <taxon>Flavobacteriales</taxon>
        <taxon>Weeksellaceae</taxon>
        <taxon>Chryseobacterium group</taxon>
        <taxon>Chryseobacterium</taxon>
    </lineage>
</organism>
<name>A0ABT3HUV6_9FLAO</name>
<sequence>MRIKITAISVFFFAVSQCAFAQQTLSVNQVTGDHSVFSGIKSTTGKTLNYDEIQGSPYFDSKFYDAKVAENYENILVRYNSYKDEIEFQKGNIVQVLPKDSKFSKIEIISPKQTIMLFEDEKENNGYFFELVSGKNSLYKKLVTKFIDVVPAANSYAAERPASFRKLDPSFYLNTEKGLVKIKNQKSVTDGIPDSKDKLETFIKSNKIKFDKEEDLIKLVTFLNQN</sequence>
<reference evidence="2" key="1">
    <citation type="submission" date="2022-10" db="EMBL/GenBank/DDBJ databases">
        <title>Chryseobacterium babae sp. nov. isolated from the gut of the beetle Oryctes rhinoceros, and Chryseobacterium kimseyorum sp. nov., isolated from a stick insect rearing cage.</title>
        <authorList>
            <person name="Shelomi M."/>
            <person name="Han C.-J."/>
            <person name="Chen W.-M."/>
            <person name="Chen H.-K."/>
            <person name="Liaw S.-J."/>
            <person name="Muhle E."/>
            <person name="Clermont D."/>
        </authorList>
    </citation>
    <scope>NUCLEOTIDE SEQUENCE</scope>
    <source>
        <strain evidence="2">09-1422</strain>
    </source>
</reference>
<evidence type="ECO:0000313" key="3">
    <source>
        <dbReference type="Proteomes" id="UP001163731"/>
    </source>
</evidence>
<feature type="chain" id="PRO_5046742578" description="DUF4384 domain-containing protein" evidence="1">
    <location>
        <begin position="22"/>
        <end position="226"/>
    </location>
</feature>
<proteinExistence type="predicted"/>
<feature type="signal peptide" evidence="1">
    <location>
        <begin position="1"/>
        <end position="21"/>
    </location>
</feature>
<keyword evidence="3" id="KW-1185">Reference proteome</keyword>
<dbReference type="Proteomes" id="UP001163731">
    <property type="component" value="Unassembled WGS sequence"/>
</dbReference>
<protein>
    <recommendedName>
        <fullName evidence="4">DUF4384 domain-containing protein</fullName>
    </recommendedName>
</protein>
<evidence type="ECO:0000313" key="2">
    <source>
        <dbReference type="EMBL" id="MCW3167495.1"/>
    </source>
</evidence>
<dbReference type="RefSeq" id="WP_264748753.1">
    <property type="nucleotide sequence ID" value="NZ_JAPDHW010000002.1"/>
</dbReference>
<gene>
    <name evidence="2" type="ORF">OMO38_03055</name>
</gene>
<accession>A0ABT3HUV6</accession>
<dbReference type="EMBL" id="JAPDHW010000002">
    <property type="protein sequence ID" value="MCW3167495.1"/>
    <property type="molecule type" value="Genomic_DNA"/>
</dbReference>
<comment type="caution">
    <text evidence="2">The sequence shown here is derived from an EMBL/GenBank/DDBJ whole genome shotgun (WGS) entry which is preliminary data.</text>
</comment>
<evidence type="ECO:0008006" key="4">
    <source>
        <dbReference type="Google" id="ProtNLM"/>
    </source>
</evidence>
<keyword evidence="1" id="KW-0732">Signal</keyword>